<protein>
    <submittedName>
        <fullName evidence="1">Uncharacterized protein</fullName>
    </submittedName>
</protein>
<gene>
    <name evidence="1" type="ORF">A2571_01845</name>
</gene>
<comment type="caution">
    <text evidence="1">The sequence shown here is derived from an EMBL/GenBank/DDBJ whole genome shotgun (WGS) entry which is preliminary data.</text>
</comment>
<accession>A0A1G2QDH7</accession>
<evidence type="ECO:0000313" key="2">
    <source>
        <dbReference type="Proteomes" id="UP000177043"/>
    </source>
</evidence>
<evidence type="ECO:0000313" key="1">
    <source>
        <dbReference type="EMBL" id="OHA58498.1"/>
    </source>
</evidence>
<organism evidence="1 2">
    <name type="scientific">Candidatus Vogelbacteria bacterium RIFOXYD1_FULL_44_32</name>
    <dbReference type="NCBI Taxonomy" id="1802438"/>
    <lineage>
        <taxon>Bacteria</taxon>
        <taxon>Candidatus Vogeliibacteriota</taxon>
    </lineage>
</organism>
<reference evidence="1 2" key="1">
    <citation type="journal article" date="2016" name="Nat. Commun.">
        <title>Thousands of microbial genomes shed light on interconnected biogeochemical processes in an aquifer system.</title>
        <authorList>
            <person name="Anantharaman K."/>
            <person name="Brown C.T."/>
            <person name="Hug L.A."/>
            <person name="Sharon I."/>
            <person name="Castelle C.J."/>
            <person name="Probst A.J."/>
            <person name="Thomas B.C."/>
            <person name="Singh A."/>
            <person name="Wilkins M.J."/>
            <person name="Karaoz U."/>
            <person name="Brodie E.L."/>
            <person name="Williams K.H."/>
            <person name="Hubbard S.S."/>
            <person name="Banfield J.F."/>
        </authorList>
    </citation>
    <scope>NUCLEOTIDE SEQUENCE [LARGE SCALE GENOMIC DNA]</scope>
</reference>
<sequence length="114" mass="13092">MKEFVVGVAVFVGVIVLLLGVGWLAQGNDFFMYRVFAPKYEQVRRETFEQSKAYNQGMIQELQNMQFQYVKAEPAHQKALASIILHRAADYPEESMPPDLRDFIKGLKSAKTNY</sequence>
<dbReference type="AlphaFoldDB" id="A0A1G2QDH7"/>
<name>A0A1G2QDH7_9BACT</name>
<proteinExistence type="predicted"/>
<dbReference type="EMBL" id="MHTJ01000003">
    <property type="protein sequence ID" value="OHA58498.1"/>
    <property type="molecule type" value="Genomic_DNA"/>
</dbReference>
<dbReference type="Proteomes" id="UP000177043">
    <property type="component" value="Unassembled WGS sequence"/>
</dbReference>